<evidence type="ECO:0000259" key="8">
    <source>
        <dbReference type="PROSITE" id="PS50026"/>
    </source>
</evidence>
<dbReference type="PROSITE" id="PS01187">
    <property type="entry name" value="EGF_CA"/>
    <property type="match status" value="1"/>
</dbReference>
<keyword evidence="1 6" id="KW-0245">EGF-like domain</keyword>
<dbReference type="PANTHER" id="PTHR24049">
    <property type="entry name" value="CRUMBS FAMILY MEMBER"/>
    <property type="match status" value="1"/>
</dbReference>
<dbReference type="SUPFAM" id="SSF49854">
    <property type="entry name" value="Spermadhesin, CUB domain"/>
    <property type="match status" value="1"/>
</dbReference>
<name>A0ABD3XQ95_SINWO</name>
<keyword evidence="5" id="KW-0325">Glycoprotein</keyword>
<evidence type="ECO:0000256" key="3">
    <source>
        <dbReference type="ARBA" id="ARBA00022737"/>
    </source>
</evidence>
<dbReference type="Pfam" id="PF12661">
    <property type="entry name" value="hEGF"/>
    <property type="match status" value="1"/>
</dbReference>
<dbReference type="InterPro" id="IPR051022">
    <property type="entry name" value="Notch_Cell-Fate_Det"/>
</dbReference>
<evidence type="ECO:0000313" key="9">
    <source>
        <dbReference type="EMBL" id="KAL3887158.1"/>
    </source>
</evidence>
<keyword evidence="10" id="KW-1185">Reference proteome</keyword>
<dbReference type="SMART" id="SM00179">
    <property type="entry name" value="EGF_CA"/>
    <property type="match status" value="2"/>
</dbReference>
<dbReference type="PRINTS" id="PR00010">
    <property type="entry name" value="EGFBLOOD"/>
</dbReference>
<dbReference type="AlphaFoldDB" id="A0ABD3XQ95"/>
<comment type="caution">
    <text evidence="6">Lacks conserved residue(s) required for the propagation of feature annotation.</text>
</comment>
<keyword evidence="4 6" id="KW-1015">Disulfide bond</keyword>
<dbReference type="SUPFAM" id="SSF57196">
    <property type="entry name" value="EGF/Laminin"/>
    <property type="match status" value="2"/>
</dbReference>
<evidence type="ECO:0000256" key="2">
    <source>
        <dbReference type="ARBA" id="ARBA00022729"/>
    </source>
</evidence>
<dbReference type="InterPro" id="IPR000742">
    <property type="entry name" value="EGF"/>
</dbReference>
<dbReference type="PROSITE" id="PS50026">
    <property type="entry name" value="EGF_3"/>
    <property type="match status" value="2"/>
</dbReference>
<gene>
    <name evidence="9" type="ORF">ACJMK2_027110</name>
</gene>
<dbReference type="InterPro" id="IPR000859">
    <property type="entry name" value="CUB_dom"/>
</dbReference>
<dbReference type="PROSITE" id="PS01186">
    <property type="entry name" value="EGF_2"/>
    <property type="match status" value="1"/>
</dbReference>
<dbReference type="CDD" id="cd00054">
    <property type="entry name" value="EGF_CA"/>
    <property type="match status" value="2"/>
</dbReference>
<sequence>MAVNLQFSTFVIGKNVCDVARHGVMVYDGKTTAGQLLGKFCDSKSERKTGFTTTQEYLVITFRTKSNPLAFKATYSFVHLDPCTLNKCQNGGSCVSAGGNYSCACHAGFTGRHCEINEDECASRPCLFNSRCEDMVNDFRCHCPQMLAGVGILGFYAVIR</sequence>
<dbReference type="PROSITE" id="PS00010">
    <property type="entry name" value="ASX_HYDROXYL"/>
    <property type="match status" value="1"/>
</dbReference>
<dbReference type="EMBL" id="JBJQND010000002">
    <property type="protein sequence ID" value="KAL3887158.1"/>
    <property type="molecule type" value="Genomic_DNA"/>
</dbReference>
<dbReference type="InterPro" id="IPR018097">
    <property type="entry name" value="EGF_Ca-bd_CS"/>
</dbReference>
<evidence type="ECO:0000256" key="4">
    <source>
        <dbReference type="ARBA" id="ARBA00023157"/>
    </source>
</evidence>
<dbReference type="PROSITE" id="PS00022">
    <property type="entry name" value="EGF_1"/>
    <property type="match status" value="1"/>
</dbReference>
<dbReference type="SMART" id="SM00181">
    <property type="entry name" value="EGF"/>
    <property type="match status" value="2"/>
</dbReference>
<evidence type="ECO:0000256" key="5">
    <source>
        <dbReference type="ARBA" id="ARBA00023180"/>
    </source>
</evidence>
<evidence type="ECO:0000256" key="6">
    <source>
        <dbReference type="PROSITE-ProRule" id="PRU00076"/>
    </source>
</evidence>
<reference evidence="9 10" key="1">
    <citation type="submission" date="2024-11" db="EMBL/GenBank/DDBJ databases">
        <title>Chromosome-level genome assembly of the freshwater bivalve Anodonta woodiana.</title>
        <authorList>
            <person name="Chen X."/>
        </authorList>
    </citation>
    <scope>NUCLEOTIDE SEQUENCE [LARGE SCALE GENOMIC DNA]</scope>
    <source>
        <strain evidence="9">MN2024</strain>
        <tissue evidence="9">Gills</tissue>
    </source>
</reference>
<evidence type="ECO:0000256" key="1">
    <source>
        <dbReference type="ARBA" id="ARBA00022536"/>
    </source>
</evidence>
<dbReference type="FunFam" id="2.10.25.10:FF:000472">
    <property type="entry name" value="Uncharacterized protein, isoform A"/>
    <property type="match status" value="1"/>
</dbReference>
<dbReference type="Pfam" id="PF00008">
    <property type="entry name" value="EGF"/>
    <property type="match status" value="1"/>
</dbReference>
<dbReference type="InterPro" id="IPR013032">
    <property type="entry name" value="EGF-like_CS"/>
</dbReference>
<keyword evidence="2" id="KW-0732">Signal</keyword>
<organism evidence="9 10">
    <name type="scientific">Sinanodonta woodiana</name>
    <name type="common">Chinese pond mussel</name>
    <name type="synonym">Anodonta woodiana</name>
    <dbReference type="NCBI Taxonomy" id="1069815"/>
    <lineage>
        <taxon>Eukaryota</taxon>
        <taxon>Metazoa</taxon>
        <taxon>Spiralia</taxon>
        <taxon>Lophotrochozoa</taxon>
        <taxon>Mollusca</taxon>
        <taxon>Bivalvia</taxon>
        <taxon>Autobranchia</taxon>
        <taxon>Heteroconchia</taxon>
        <taxon>Palaeoheterodonta</taxon>
        <taxon>Unionida</taxon>
        <taxon>Unionoidea</taxon>
        <taxon>Unionidae</taxon>
        <taxon>Unioninae</taxon>
        <taxon>Sinanodonta</taxon>
    </lineage>
</organism>
<keyword evidence="3" id="KW-0677">Repeat</keyword>
<evidence type="ECO:0000313" key="10">
    <source>
        <dbReference type="Proteomes" id="UP001634394"/>
    </source>
</evidence>
<proteinExistence type="predicted"/>
<dbReference type="PROSITE" id="PS01180">
    <property type="entry name" value="CUB"/>
    <property type="match status" value="1"/>
</dbReference>
<feature type="disulfide bond" evidence="6">
    <location>
        <begin position="105"/>
        <end position="114"/>
    </location>
</feature>
<dbReference type="InterPro" id="IPR000152">
    <property type="entry name" value="EGF-type_Asp/Asn_hydroxyl_site"/>
</dbReference>
<feature type="domain" description="EGF-like" evidence="8">
    <location>
        <begin position="117"/>
        <end position="153"/>
    </location>
</feature>
<dbReference type="InterPro" id="IPR035914">
    <property type="entry name" value="Sperma_CUB_dom_sf"/>
</dbReference>
<dbReference type="Gene3D" id="2.10.25.10">
    <property type="entry name" value="Laminin"/>
    <property type="match status" value="2"/>
</dbReference>
<comment type="caution">
    <text evidence="9">The sequence shown here is derived from an EMBL/GenBank/DDBJ whole genome shotgun (WGS) entry which is preliminary data.</text>
</comment>
<accession>A0ABD3XQ95</accession>
<dbReference type="InterPro" id="IPR001881">
    <property type="entry name" value="EGF-like_Ca-bd_dom"/>
</dbReference>
<protein>
    <submittedName>
        <fullName evidence="9">Uncharacterized protein</fullName>
    </submittedName>
</protein>
<feature type="domain" description="EGF-like" evidence="8">
    <location>
        <begin position="79"/>
        <end position="115"/>
    </location>
</feature>
<dbReference type="Proteomes" id="UP001634394">
    <property type="component" value="Unassembled WGS sequence"/>
</dbReference>
<dbReference type="Gene3D" id="2.60.120.290">
    <property type="entry name" value="Spermadhesin, CUB domain"/>
    <property type="match status" value="1"/>
</dbReference>
<evidence type="ECO:0000259" key="7">
    <source>
        <dbReference type="PROSITE" id="PS01180"/>
    </source>
</evidence>
<feature type="domain" description="CUB" evidence="7">
    <location>
        <begin position="1"/>
        <end position="78"/>
    </location>
</feature>